<dbReference type="PANTHER" id="PTHR43285:SF2">
    <property type="entry name" value="ANTHRANILATE PHOSPHORIBOSYLTRANSFERASE"/>
    <property type="match status" value="1"/>
</dbReference>
<feature type="binding site" evidence="4">
    <location>
        <position position="82"/>
    </location>
    <ligand>
        <name>5-phospho-alpha-D-ribose 1-diphosphate</name>
        <dbReference type="ChEBI" id="CHEBI:58017"/>
    </ligand>
</feature>
<dbReference type="InterPro" id="IPR005940">
    <property type="entry name" value="Anthranilate_Pribosyl_Tfrase"/>
</dbReference>
<dbReference type="NCBIfam" id="TIGR01245">
    <property type="entry name" value="trpD"/>
    <property type="match status" value="1"/>
</dbReference>
<dbReference type="Pfam" id="PF02885">
    <property type="entry name" value="Glycos_trans_3N"/>
    <property type="match status" value="1"/>
</dbReference>
<feature type="binding site" evidence="4">
    <location>
        <position position="226"/>
    </location>
    <ligand>
        <name>Mg(2+)</name>
        <dbReference type="ChEBI" id="CHEBI:18420"/>
        <label>2</label>
    </ligand>
</feature>
<dbReference type="PANTHER" id="PTHR43285">
    <property type="entry name" value="ANTHRANILATE PHOSPHORIBOSYLTRANSFERASE"/>
    <property type="match status" value="1"/>
</dbReference>
<proteinExistence type="inferred from homology"/>
<feature type="binding site" evidence="4">
    <location>
        <position position="122"/>
    </location>
    <ligand>
        <name>5-phospho-alpha-D-ribose 1-diphosphate</name>
        <dbReference type="ChEBI" id="CHEBI:58017"/>
    </ligand>
</feature>
<evidence type="ECO:0000256" key="4">
    <source>
        <dbReference type="HAMAP-Rule" id="MF_00211"/>
    </source>
</evidence>
<evidence type="ECO:0000259" key="6">
    <source>
        <dbReference type="Pfam" id="PF02885"/>
    </source>
</evidence>
<comment type="caution">
    <text evidence="7">The sequence shown here is derived from an EMBL/GenBank/DDBJ whole genome shotgun (WGS) entry which is preliminary data.</text>
</comment>
<dbReference type="InterPro" id="IPR035902">
    <property type="entry name" value="Nuc_phospho_transferase"/>
</dbReference>
<keyword evidence="4" id="KW-0028">Amino-acid biosynthesis</keyword>
<keyword evidence="8" id="KW-1185">Reference proteome</keyword>
<dbReference type="EMBL" id="JBEVCJ010000015">
    <property type="protein sequence ID" value="MET1255963.1"/>
    <property type="molecule type" value="Genomic_DNA"/>
</dbReference>
<keyword evidence="4" id="KW-0460">Magnesium</keyword>
<evidence type="ECO:0000256" key="2">
    <source>
        <dbReference type="ARBA" id="ARBA00022679"/>
    </source>
</evidence>
<name>A0ABV2BVM0_9GAMM</name>
<evidence type="ECO:0000313" key="7">
    <source>
        <dbReference type="EMBL" id="MET1255963.1"/>
    </source>
</evidence>
<keyword evidence="3 4" id="KW-0822">Tryptophan biosynthesis</keyword>
<comment type="subunit">
    <text evidence="4">Homodimer.</text>
</comment>
<dbReference type="Pfam" id="PF00591">
    <property type="entry name" value="Glycos_transf_3"/>
    <property type="match status" value="1"/>
</dbReference>
<feature type="binding site" evidence="4">
    <location>
        <position position="168"/>
    </location>
    <ligand>
        <name>anthranilate</name>
        <dbReference type="ChEBI" id="CHEBI:16567"/>
        <label>2</label>
    </ligand>
</feature>
<dbReference type="SUPFAM" id="SSF47648">
    <property type="entry name" value="Nucleoside phosphorylase/phosphoribosyltransferase N-terminal domain"/>
    <property type="match status" value="1"/>
</dbReference>
<evidence type="ECO:0000313" key="8">
    <source>
        <dbReference type="Proteomes" id="UP001548189"/>
    </source>
</evidence>
<feature type="binding site" evidence="4">
    <location>
        <position position="90"/>
    </location>
    <ligand>
        <name>5-phospho-alpha-D-ribose 1-diphosphate</name>
        <dbReference type="ChEBI" id="CHEBI:58017"/>
    </ligand>
</feature>
<keyword evidence="2 4" id="KW-0808">Transferase</keyword>
<feature type="binding site" evidence="4">
    <location>
        <position position="227"/>
    </location>
    <ligand>
        <name>Mg(2+)</name>
        <dbReference type="ChEBI" id="CHEBI:18420"/>
        <label>1</label>
    </ligand>
</feature>
<comment type="catalytic activity">
    <reaction evidence="4">
        <text>N-(5-phospho-beta-D-ribosyl)anthranilate + diphosphate = 5-phospho-alpha-D-ribose 1-diphosphate + anthranilate</text>
        <dbReference type="Rhea" id="RHEA:11768"/>
        <dbReference type="ChEBI" id="CHEBI:16567"/>
        <dbReference type="ChEBI" id="CHEBI:18277"/>
        <dbReference type="ChEBI" id="CHEBI:33019"/>
        <dbReference type="ChEBI" id="CHEBI:58017"/>
        <dbReference type="EC" id="2.4.2.18"/>
    </reaction>
</comment>
<sequence>MQNLIDLQEKLFQQQDLTQQESADLFTQLISGNVDPILISAYLVALKLKGEKPSEVAGAAAALRQNANPFNKPNYFTADSCGTGGSGKHTINISTAVAILAATFDLKMVKHGNRSISSKCGSADVLEQLGVKIDMSPTIARRCLDEVGVTFLFAPLYHTAVKHVMPVRNTLKTRTIFNLLGPLINPANPEFQLMGVYSPEYCFAAAESLRLSGCHNAMVVHSSGCDEITLAGTTHVAELKAGNIIEYQLTPEDFGLPEVPLSALVGGSPAENAQNFVDILQGKAHQDILNTVCANAGALFYLSGKSQSLKQGVTDAQSLITKGEAYTTLLSLAKVSQSEE</sequence>
<accession>A0ABV2BVM0</accession>
<dbReference type="SUPFAM" id="SSF52418">
    <property type="entry name" value="Nucleoside phosphorylase/phosphoribosyltransferase catalytic domain"/>
    <property type="match status" value="1"/>
</dbReference>
<dbReference type="EC" id="2.4.2.18" evidence="4"/>
<feature type="binding site" evidence="4">
    <location>
        <position position="113"/>
    </location>
    <ligand>
        <name>anthranilate</name>
        <dbReference type="ChEBI" id="CHEBI:16567"/>
        <label>1</label>
    </ligand>
</feature>
<comment type="cofactor">
    <cofactor evidence="4">
        <name>Mg(2+)</name>
        <dbReference type="ChEBI" id="CHEBI:18420"/>
    </cofactor>
    <text evidence="4">Binds 2 magnesium ions per monomer.</text>
</comment>
<keyword evidence="4" id="KW-0057">Aromatic amino acid biosynthesis</keyword>
<evidence type="ECO:0000259" key="5">
    <source>
        <dbReference type="Pfam" id="PF00591"/>
    </source>
</evidence>
<evidence type="ECO:0000256" key="3">
    <source>
        <dbReference type="ARBA" id="ARBA00022822"/>
    </source>
</evidence>
<dbReference type="GO" id="GO:0004048">
    <property type="term" value="F:anthranilate phosphoribosyltransferase activity"/>
    <property type="evidence" value="ECO:0007669"/>
    <property type="project" value="UniProtKB-EC"/>
</dbReference>
<comment type="similarity">
    <text evidence="4">Belongs to the anthranilate phosphoribosyltransferase family.</text>
</comment>
<feature type="domain" description="Glycosyl transferase family 3 N-terminal" evidence="6">
    <location>
        <begin position="7"/>
        <end position="67"/>
    </location>
</feature>
<feature type="binding site" evidence="4">
    <location>
        <begin position="110"/>
        <end position="118"/>
    </location>
    <ligand>
        <name>5-phospho-alpha-D-ribose 1-diphosphate</name>
        <dbReference type="ChEBI" id="CHEBI:58017"/>
    </ligand>
</feature>
<feature type="binding site" evidence="4">
    <location>
        <position position="82"/>
    </location>
    <ligand>
        <name>anthranilate</name>
        <dbReference type="ChEBI" id="CHEBI:16567"/>
        <label>1</label>
    </ligand>
</feature>
<feature type="binding site" evidence="4">
    <location>
        <begin position="85"/>
        <end position="86"/>
    </location>
    <ligand>
        <name>5-phospho-alpha-D-ribose 1-diphosphate</name>
        <dbReference type="ChEBI" id="CHEBI:58017"/>
    </ligand>
</feature>
<dbReference type="InterPro" id="IPR036320">
    <property type="entry name" value="Glycosyl_Trfase_fam3_N_dom_sf"/>
</dbReference>
<feature type="binding site" evidence="4">
    <location>
        <begin position="92"/>
        <end position="95"/>
    </location>
    <ligand>
        <name>5-phospho-alpha-D-ribose 1-diphosphate</name>
        <dbReference type="ChEBI" id="CHEBI:58017"/>
    </ligand>
</feature>
<gene>
    <name evidence="4 7" type="primary">trpD</name>
    <name evidence="7" type="ORF">ABVT43_12555</name>
</gene>
<dbReference type="Proteomes" id="UP001548189">
    <property type="component" value="Unassembled WGS sequence"/>
</dbReference>
<feature type="binding site" evidence="4">
    <location>
        <position position="94"/>
    </location>
    <ligand>
        <name>Mg(2+)</name>
        <dbReference type="ChEBI" id="CHEBI:18420"/>
        <label>1</label>
    </ligand>
</feature>
<reference evidence="7 8" key="1">
    <citation type="submission" date="2024-06" db="EMBL/GenBank/DDBJ databases">
        <authorList>
            <person name="Li F."/>
        </authorList>
    </citation>
    <scope>NUCLEOTIDE SEQUENCE [LARGE SCALE GENOMIC DNA]</scope>
    <source>
        <strain evidence="7 8">GXAS 311</strain>
    </source>
</reference>
<protein>
    <recommendedName>
        <fullName evidence="4">Anthranilate phosphoribosyltransferase</fullName>
        <ecNumber evidence="4">2.4.2.18</ecNumber>
    </recommendedName>
</protein>
<feature type="domain" description="Glycosyl transferase family 3" evidence="5">
    <location>
        <begin position="77"/>
        <end position="326"/>
    </location>
</feature>
<dbReference type="Gene3D" id="3.40.1030.10">
    <property type="entry name" value="Nucleoside phosphorylase/phosphoribosyltransferase catalytic domain"/>
    <property type="match status" value="1"/>
</dbReference>
<dbReference type="HAMAP" id="MF_00211">
    <property type="entry name" value="TrpD"/>
    <property type="match status" value="1"/>
</dbReference>
<comment type="caution">
    <text evidence="4">Lacks conserved residue(s) required for the propagation of feature annotation.</text>
</comment>
<dbReference type="InterPro" id="IPR000312">
    <property type="entry name" value="Glycosyl_Trfase_fam3"/>
</dbReference>
<keyword evidence="4" id="KW-0479">Metal-binding</keyword>
<evidence type="ECO:0000256" key="1">
    <source>
        <dbReference type="ARBA" id="ARBA00022676"/>
    </source>
</evidence>
<dbReference type="InterPro" id="IPR017459">
    <property type="entry name" value="Glycosyl_Trfase_fam3_N_dom"/>
</dbReference>
<dbReference type="RefSeq" id="WP_353896549.1">
    <property type="nucleotide sequence ID" value="NZ_JBEVCJ010000015.1"/>
</dbReference>
<comment type="function">
    <text evidence="4">Catalyzes the transfer of the phosphoribosyl group of 5-phosphorylribose-1-pyrophosphate (PRPP) to anthranilate to yield N-(5'-phosphoribosyl)-anthranilate (PRA).</text>
</comment>
<keyword evidence="1 4" id="KW-0328">Glycosyltransferase</keyword>
<organism evidence="7 8">
    <name type="scientific">Aliikangiella maris</name>
    <dbReference type="NCBI Taxonomy" id="3162458"/>
    <lineage>
        <taxon>Bacteria</taxon>
        <taxon>Pseudomonadati</taxon>
        <taxon>Pseudomonadota</taxon>
        <taxon>Gammaproteobacteria</taxon>
        <taxon>Oceanospirillales</taxon>
        <taxon>Pleioneaceae</taxon>
        <taxon>Aliikangiella</taxon>
    </lineage>
</organism>
<dbReference type="Gene3D" id="1.20.970.10">
    <property type="entry name" value="Transferase, Pyrimidine Nucleoside Phosphorylase, Chain C"/>
    <property type="match status" value="1"/>
</dbReference>
<feature type="binding site" evidence="4">
    <location>
        <position position="227"/>
    </location>
    <ligand>
        <name>Mg(2+)</name>
        <dbReference type="ChEBI" id="CHEBI:18420"/>
        <label>2</label>
    </ligand>
</feature>
<comment type="pathway">
    <text evidence="4">Amino-acid biosynthesis; L-tryptophan biosynthesis; L-tryptophan from chorismate: step 2/5.</text>
</comment>